<dbReference type="VEuPathDB" id="FungiDB:RhiirA1_536135"/>
<proteinExistence type="predicted"/>
<reference evidence="1 2" key="1">
    <citation type="submission" date="2016-04" db="EMBL/GenBank/DDBJ databases">
        <title>Genome analyses suggest a sexual origin of heterokaryosis in a supposedly ancient asexual fungus.</title>
        <authorList>
            <person name="Ropars J."/>
            <person name="Sedzielewska K."/>
            <person name="Noel J."/>
            <person name="Charron P."/>
            <person name="Farinelli L."/>
            <person name="Marton T."/>
            <person name="Kruger M."/>
            <person name="Pelin A."/>
            <person name="Brachmann A."/>
            <person name="Corradi N."/>
        </authorList>
    </citation>
    <scope>NUCLEOTIDE SEQUENCE [LARGE SCALE GENOMIC DNA]</scope>
    <source>
        <strain evidence="1 2">C2</strain>
    </source>
</reference>
<evidence type="ECO:0000313" key="1">
    <source>
        <dbReference type="EMBL" id="PKK67256.1"/>
    </source>
</evidence>
<protein>
    <submittedName>
        <fullName evidence="1">Actin-like ATPase domain-containing protein</fullName>
    </submittedName>
</protein>
<accession>A0A2N1N056</accession>
<dbReference type="PANTHER" id="PTHR14187:SF5">
    <property type="entry name" value="HEAT SHOCK 70 KDA PROTEIN 12A"/>
    <property type="match status" value="1"/>
</dbReference>
<dbReference type="VEuPathDB" id="FungiDB:FUN_007991"/>
<dbReference type="VEuPathDB" id="FungiDB:RhiirFUN_008363"/>
<dbReference type="Proteomes" id="UP000233469">
    <property type="component" value="Unassembled WGS sequence"/>
</dbReference>
<dbReference type="AlphaFoldDB" id="A0A2N1N056"/>
<dbReference type="Gene3D" id="3.30.420.40">
    <property type="match status" value="2"/>
</dbReference>
<reference evidence="1 2" key="2">
    <citation type="submission" date="2017-10" db="EMBL/GenBank/DDBJ databases">
        <title>Extensive intraspecific genome diversity in a model arbuscular mycorrhizal fungus.</title>
        <authorList>
            <person name="Chen E.C.H."/>
            <person name="Morin E."/>
            <person name="Baudet D."/>
            <person name="Noel J."/>
            <person name="Ndikumana S."/>
            <person name="Charron P."/>
            <person name="St-Onge C."/>
            <person name="Giorgi J."/>
            <person name="Grigoriev I.V."/>
            <person name="Roux C."/>
            <person name="Martin F.M."/>
            <person name="Corradi N."/>
        </authorList>
    </citation>
    <scope>NUCLEOTIDE SEQUENCE [LARGE SCALE GENOMIC DNA]</scope>
    <source>
        <strain evidence="1 2">C2</strain>
    </source>
</reference>
<name>A0A2N1N056_9GLOM</name>
<dbReference type="Gene3D" id="3.90.640.10">
    <property type="entry name" value="Actin, Chain A, domain 4"/>
    <property type="match status" value="1"/>
</dbReference>
<comment type="caution">
    <text evidence="1">The sequence shown here is derived from an EMBL/GenBank/DDBJ whole genome shotgun (WGS) entry which is preliminary data.</text>
</comment>
<organism evidence="1 2">
    <name type="scientific">Rhizophagus irregularis</name>
    <dbReference type="NCBI Taxonomy" id="588596"/>
    <lineage>
        <taxon>Eukaryota</taxon>
        <taxon>Fungi</taxon>
        <taxon>Fungi incertae sedis</taxon>
        <taxon>Mucoromycota</taxon>
        <taxon>Glomeromycotina</taxon>
        <taxon>Glomeromycetes</taxon>
        <taxon>Glomerales</taxon>
        <taxon>Glomeraceae</taxon>
        <taxon>Rhizophagus</taxon>
    </lineage>
</organism>
<sequence length="548" mass="62373">MNSLQGNIKFVVAIDFGTISSGYAYAHNPSSSLEEITVENKWDGFTGYKTPKIIRYQDDYSTVKSWGFSALPSRPKKKTNDNSKLIELFKLFLFKDLMEKPSLPDKLDYKKVITDYLSELGKMIKDKLHTFMQRLDFYSQVLIVITIPVEFDDDAIETMRDCAFNAGLMKKRDSECLRFITEPEAAAVYCLNFSENKLKPGDSFIVVDCGGGTVNLTRHEFLGDNQISEITESTSGNCGSSLIDKKFIELLRRKLGDPIIELLEGHYNLLQYMVQEFCNEVKESFTEEKSEFNRYEINLNNYSSLKDIIRDAKERGLLREADCLIWVEFNDVRGMFDPLINKIIDLIKGQLTQQISKKCSAIMLVGGFSESEYLQGRIKKEFNNFVSNISVPKQPMIAVLKGGVQYGLQVGTVVNRVLRRTYGTDIIRRSMPGDPASQMLPNGYTIIFDALAGRGKQILVNQKVVRKFKPHSIMQPSIGFDLYVTSANNAKFCNDPGVKLLRLWEIELPDDYEDITILFTITFGTVEILATAENQKTGEKYHVKVKYE</sequence>
<dbReference type="InterPro" id="IPR043129">
    <property type="entry name" value="ATPase_NBD"/>
</dbReference>
<dbReference type="CDD" id="cd10229">
    <property type="entry name" value="ASKHA_NBD_HSP70_HSPA12"/>
    <property type="match status" value="1"/>
</dbReference>
<gene>
    <name evidence="1" type="ORF">RhiirC2_852296</name>
</gene>
<dbReference type="SUPFAM" id="SSF53067">
    <property type="entry name" value="Actin-like ATPase domain"/>
    <property type="match status" value="2"/>
</dbReference>
<dbReference type="PANTHER" id="PTHR14187">
    <property type="entry name" value="ALPHA KINASE/ELONGATION FACTOR 2 KINASE"/>
    <property type="match status" value="1"/>
</dbReference>
<dbReference type="EMBL" id="LLXL01000987">
    <property type="protein sequence ID" value="PKK67256.1"/>
    <property type="molecule type" value="Genomic_DNA"/>
</dbReference>
<evidence type="ECO:0000313" key="2">
    <source>
        <dbReference type="Proteomes" id="UP000233469"/>
    </source>
</evidence>